<keyword evidence="22" id="KW-1185">Reference proteome</keyword>
<dbReference type="Pfam" id="PF01066">
    <property type="entry name" value="CDP-OH_P_transf"/>
    <property type="match status" value="1"/>
</dbReference>
<dbReference type="GO" id="GO:0016020">
    <property type="term" value="C:membrane"/>
    <property type="evidence" value="ECO:0007669"/>
    <property type="project" value="UniProtKB-SubCell"/>
</dbReference>
<dbReference type="STRING" id="691883.A0A058ZBN3"/>
<feature type="transmembrane region" description="Helical" evidence="20">
    <location>
        <begin position="30"/>
        <end position="51"/>
    </location>
</feature>
<evidence type="ECO:0000256" key="1">
    <source>
        <dbReference type="ARBA" id="ARBA00001936"/>
    </source>
</evidence>
<dbReference type="OrthoDB" id="10251079at2759"/>
<evidence type="ECO:0000256" key="5">
    <source>
        <dbReference type="ARBA" id="ARBA00013212"/>
    </source>
</evidence>
<dbReference type="Gene3D" id="1.20.120.1760">
    <property type="match status" value="1"/>
</dbReference>
<dbReference type="eggNOG" id="KOG3240">
    <property type="taxonomic scope" value="Eukaryota"/>
</dbReference>
<feature type="transmembrane region" description="Helical" evidence="20">
    <location>
        <begin position="190"/>
        <end position="210"/>
    </location>
</feature>
<evidence type="ECO:0000256" key="18">
    <source>
        <dbReference type="RuleBase" id="RU003750"/>
    </source>
</evidence>
<dbReference type="AlphaFoldDB" id="A0A058ZBN3"/>
<evidence type="ECO:0000256" key="15">
    <source>
        <dbReference type="ARBA" id="ARBA00023211"/>
    </source>
</evidence>
<dbReference type="GO" id="GO:0005794">
    <property type="term" value="C:Golgi apparatus"/>
    <property type="evidence" value="ECO:0007669"/>
    <property type="project" value="TreeGrafter"/>
</dbReference>
<evidence type="ECO:0000256" key="16">
    <source>
        <dbReference type="ARBA" id="ARBA00023264"/>
    </source>
</evidence>
<dbReference type="Proteomes" id="UP000030693">
    <property type="component" value="Unassembled WGS sequence"/>
</dbReference>
<evidence type="ECO:0000313" key="21">
    <source>
        <dbReference type="EMBL" id="KCV70837.1"/>
    </source>
</evidence>
<evidence type="ECO:0000256" key="14">
    <source>
        <dbReference type="ARBA" id="ARBA00023209"/>
    </source>
</evidence>
<reference evidence="21" key="1">
    <citation type="submission" date="2013-04" db="EMBL/GenBank/DDBJ databases">
        <title>The Genome Sequence of Fonticula alba ATCC 38817.</title>
        <authorList>
            <consortium name="The Broad Institute Genomics Platform"/>
            <person name="Russ C."/>
            <person name="Cuomo C."/>
            <person name="Burger G."/>
            <person name="Gray M.W."/>
            <person name="Holland P.W.H."/>
            <person name="King N."/>
            <person name="Lang F.B.F."/>
            <person name="Roger A.J."/>
            <person name="Ruiz-Trillo I."/>
            <person name="Brown M."/>
            <person name="Walker B."/>
            <person name="Young S."/>
            <person name="Zeng Q."/>
            <person name="Gargeya S."/>
            <person name="Fitzgerald M."/>
            <person name="Haas B."/>
            <person name="Abouelleil A."/>
            <person name="Allen A.W."/>
            <person name="Alvarado L."/>
            <person name="Arachchi H.M."/>
            <person name="Berlin A.M."/>
            <person name="Chapman S.B."/>
            <person name="Gainer-Dewar J."/>
            <person name="Goldberg J."/>
            <person name="Griggs A."/>
            <person name="Gujja S."/>
            <person name="Hansen M."/>
            <person name="Howarth C."/>
            <person name="Imamovic A."/>
            <person name="Ireland A."/>
            <person name="Larimer J."/>
            <person name="McCowan C."/>
            <person name="Murphy C."/>
            <person name="Pearson M."/>
            <person name="Poon T.W."/>
            <person name="Priest M."/>
            <person name="Roberts A."/>
            <person name="Saif S."/>
            <person name="Shea T."/>
            <person name="Sisk P."/>
            <person name="Sykes S."/>
            <person name="Wortman J."/>
            <person name="Nusbaum C."/>
            <person name="Birren B."/>
        </authorList>
    </citation>
    <scope>NUCLEOTIDE SEQUENCE [LARGE SCALE GENOMIC DNA]</scope>
    <source>
        <strain evidence="21">ATCC 38817</strain>
    </source>
</reference>
<evidence type="ECO:0000313" key="22">
    <source>
        <dbReference type="Proteomes" id="UP000030693"/>
    </source>
</evidence>
<evidence type="ECO:0000256" key="11">
    <source>
        <dbReference type="ARBA" id="ARBA00022989"/>
    </source>
</evidence>
<evidence type="ECO:0000256" key="7">
    <source>
        <dbReference type="ARBA" id="ARBA00022679"/>
    </source>
</evidence>
<dbReference type="PANTHER" id="PTHR15362">
    <property type="entry name" value="PHOSPHATIDYLINOSITOL SYNTHASE"/>
    <property type="match status" value="1"/>
</dbReference>
<comment type="cofactor">
    <cofactor evidence="2">
        <name>Mg(2+)</name>
        <dbReference type="ChEBI" id="CHEBI:18420"/>
    </cofactor>
</comment>
<dbReference type="InterPro" id="IPR000462">
    <property type="entry name" value="CDP-OH_P_trans"/>
</dbReference>
<dbReference type="InterPro" id="IPR014387">
    <property type="entry name" value="CDP_diag_ino_3_P_euk"/>
</dbReference>
<proteinExistence type="inferred from homology"/>
<feature type="transmembrane region" description="Helical" evidence="20">
    <location>
        <begin position="163"/>
        <end position="184"/>
    </location>
</feature>
<evidence type="ECO:0000256" key="6">
    <source>
        <dbReference type="ARBA" id="ARBA00022516"/>
    </source>
</evidence>
<evidence type="ECO:0000256" key="20">
    <source>
        <dbReference type="SAM" id="Phobius"/>
    </source>
</evidence>
<keyword evidence="11 20" id="KW-1133">Transmembrane helix</keyword>
<evidence type="ECO:0000256" key="10">
    <source>
        <dbReference type="ARBA" id="ARBA00022842"/>
    </source>
</evidence>
<dbReference type="PIRSF" id="PIRSF000848">
    <property type="entry name" value="CDP_diag_ino_3_P"/>
    <property type="match status" value="1"/>
</dbReference>
<dbReference type="GO" id="GO:0046872">
    <property type="term" value="F:metal ion binding"/>
    <property type="evidence" value="ECO:0007669"/>
    <property type="project" value="UniProtKB-KW"/>
</dbReference>
<name>A0A058ZBN3_FONAL</name>
<comment type="catalytic activity">
    <reaction evidence="17">
        <text>a CDP-1,2-diacyl-sn-glycerol + myo-inositol = a 1,2-diacyl-sn-glycero-3-phospho-(1D-myo-inositol) + CMP + H(+)</text>
        <dbReference type="Rhea" id="RHEA:11580"/>
        <dbReference type="ChEBI" id="CHEBI:15378"/>
        <dbReference type="ChEBI" id="CHEBI:17268"/>
        <dbReference type="ChEBI" id="CHEBI:57880"/>
        <dbReference type="ChEBI" id="CHEBI:58332"/>
        <dbReference type="ChEBI" id="CHEBI:60377"/>
        <dbReference type="EC" id="2.7.8.11"/>
    </reaction>
</comment>
<feature type="region of interest" description="Disordered" evidence="19">
    <location>
        <begin position="1"/>
        <end position="22"/>
    </location>
</feature>
<comment type="cofactor">
    <cofactor evidence="1">
        <name>Mn(2+)</name>
        <dbReference type="ChEBI" id="CHEBI:29035"/>
    </cofactor>
</comment>
<evidence type="ECO:0000256" key="9">
    <source>
        <dbReference type="ARBA" id="ARBA00022723"/>
    </source>
</evidence>
<keyword evidence="10" id="KW-0460">Magnesium</keyword>
<organism evidence="21">
    <name type="scientific">Fonticula alba</name>
    <name type="common">Slime mold</name>
    <dbReference type="NCBI Taxonomy" id="691883"/>
    <lineage>
        <taxon>Eukaryota</taxon>
        <taxon>Rotosphaerida</taxon>
        <taxon>Fonticulaceae</taxon>
        <taxon>Fonticula</taxon>
    </lineage>
</organism>
<dbReference type="PANTHER" id="PTHR15362:SF4">
    <property type="entry name" value="CDP-DIACYLGLYCEROL--INOSITOL 3-PHOSPHATIDYLTRANSFERASE"/>
    <property type="match status" value="1"/>
</dbReference>
<keyword evidence="7 17" id="KW-0808">Transferase</keyword>
<comment type="similarity">
    <text evidence="4 17 18">Belongs to the CDP-alcohol phosphatidyltransferase class-I family.</text>
</comment>
<evidence type="ECO:0000256" key="3">
    <source>
        <dbReference type="ARBA" id="ARBA00004141"/>
    </source>
</evidence>
<dbReference type="PROSITE" id="PS00379">
    <property type="entry name" value="CDP_ALCOHOL_P_TRANSF"/>
    <property type="match status" value="1"/>
</dbReference>
<keyword evidence="14 17" id="KW-0594">Phospholipid biosynthesis</keyword>
<evidence type="ECO:0000256" key="12">
    <source>
        <dbReference type="ARBA" id="ARBA00023098"/>
    </source>
</evidence>
<keyword evidence="16 17" id="KW-1208">Phospholipid metabolism</keyword>
<dbReference type="GO" id="GO:0003881">
    <property type="term" value="F:CDP-diacylglycerol-inositol 3-phosphatidyltransferase activity"/>
    <property type="evidence" value="ECO:0007669"/>
    <property type="project" value="UniProtKB-UniRule"/>
</dbReference>
<dbReference type="FunFam" id="1.20.120.1760:FF:000003">
    <property type="entry name" value="CDP-diacylglycerol--inositol 3-phosphatidyltransferase"/>
    <property type="match status" value="1"/>
</dbReference>
<evidence type="ECO:0000256" key="13">
    <source>
        <dbReference type="ARBA" id="ARBA00023136"/>
    </source>
</evidence>
<evidence type="ECO:0000256" key="8">
    <source>
        <dbReference type="ARBA" id="ARBA00022692"/>
    </source>
</evidence>
<dbReference type="RefSeq" id="XP_009495353.1">
    <property type="nucleotide sequence ID" value="XM_009497078.1"/>
</dbReference>
<accession>A0A058ZBN3</accession>
<gene>
    <name evidence="21" type="ORF">H696_03194</name>
</gene>
<evidence type="ECO:0000256" key="2">
    <source>
        <dbReference type="ARBA" id="ARBA00001946"/>
    </source>
</evidence>
<dbReference type="GO" id="GO:0006661">
    <property type="term" value="P:phosphatidylinositol biosynthetic process"/>
    <property type="evidence" value="ECO:0007669"/>
    <property type="project" value="TreeGrafter"/>
</dbReference>
<evidence type="ECO:0000256" key="4">
    <source>
        <dbReference type="ARBA" id="ARBA00010441"/>
    </source>
</evidence>
<keyword evidence="15" id="KW-0464">Manganese</keyword>
<keyword evidence="9" id="KW-0479">Metal-binding</keyword>
<dbReference type="EMBL" id="KB932204">
    <property type="protein sequence ID" value="KCV70837.1"/>
    <property type="molecule type" value="Genomic_DNA"/>
</dbReference>
<dbReference type="EC" id="2.7.8.11" evidence="5 17"/>
<sequence length="239" mass="26394">MSKDAAVSMGAALPQPKASRRKAPRTPSEVFLLVPNLIGYARVVFALAAFATPTTRPVQAVSFYVLSTMLDAFDGVAARMLGQSSRFGAALDMVTDRCTTACLLMSLGKMFPSWMLAFQCLLSLDVASHYIHMYASTLSGSQSHKDLDTNRNWFLRLYYTSRVMLFCMCFGNELFFLACFVYYYTSGFSVFGLVNFVPLVMAISFPVMAIKQVLNVIQLAGASINIAKQDILDAQSRDQ</sequence>
<protein>
    <recommendedName>
        <fullName evidence="5 17">CDP-diacylglycerol--inositol 3-phosphatidyltransferase</fullName>
        <ecNumber evidence="5 17">2.7.8.11</ecNumber>
    </recommendedName>
</protein>
<dbReference type="InterPro" id="IPR048254">
    <property type="entry name" value="CDP_ALCOHOL_P_TRANSF_CS"/>
</dbReference>
<dbReference type="InterPro" id="IPR043130">
    <property type="entry name" value="CDP-OH_PTrfase_TM_dom"/>
</dbReference>
<dbReference type="OMA" id="AQTYSEN"/>
<keyword evidence="6 17" id="KW-0444">Lipid biosynthesis</keyword>
<keyword evidence="8 20" id="KW-0812">Transmembrane</keyword>
<keyword evidence="12 17" id="KW-0443">Lipid metabolism</keyword>
<evidence type="ECO:0000256" key="17">
    <source>
        <dbReference type="PIRNR" id="PIRNR000848"/>
    </source>
</evidence>
<comment type="subcellular location">
    <subcellularLocation>
        <location evidence="3">Membrane</location>
        <topology evidence="3">Multi-pass membrane protein</topology>
    </subcellularLocation>
</comment>
<keyword evidence="13 17" id="KW-0472">Membrane</keyword>
<dbReference type="GeneID" id="20527919"/>
<evidence type="ECO:0000256" key="19">
    <source>
        <dbReference type="SAM" id="MobiDB-lite"/>
    </source>
</evidence>